<accession>A0AAP0LTI8</accession>
<protein>
    <recommendedName>
        <fullName evidence="6">Reticulon-like protein</fullName>
    </recommendedName>
</protein>
<keyword evidence="5 6" id="KW-0472">Membrane</keyword>
<dbReference type="Pfam" id="PF02453">
    <property type="entry name" value="Reticulon"/>
    <property type="match status" value="1"/>
</dbReference>
<evidence type="ECO:0000313" key="8">
    <source>
        <dbReference type="EMBL" id="KAK9186763.1"/>
    </source>
</evidence>
<dbReference type="InterPro" id="IPR003388">
    <property type="entry name" value="Reticulon"/>
</dbReference>
<dbReference type="PROSITE" id="PS50845">
    <property type="entry name" value="RETICULON"/>
    <property type="match status" value="1"/>
</dbReference>
<evidence type="ECO:0000256" key="1">
    <source>
        <dbReference type="ARBA" id="ARBA00004477"/>
    </source>
</evidence>
<evidence type="ECO:0000256" key="4">
    <source>
        <dbReference type="ARBA" id="ARBA00022989"/>
    </source>
</evidence>
<evidence type="ECO:0000313" key="9">
    <source>
        <dbReference type="Proteomes" id="UP001428341"/>
    </source>
</evidence>
<proteinExistence type="predicted"/>
<dbReference type="AlphaFoldDB" id="A0AAP0LTI8"/>
<dbReference type="PANTHER" id="PTHR10994">
    <property type="entry name" value="RETICULON"/>
    <property type="match status" value="1"/>
</dbReference>
<dbReference type="Proteomes" id="UP001428341">
    <property type="component" value="Unassembled WGS sequence"/>
</dbReference>
<evidence type="ECO:0000256" key="2">
    <source>
        <dbReference type="ARBA" id="ARBA00022692"/>
    </source>
</evidence>
<keyword evidence="4 6" id="KW-1133">Transmembrane helix</keyword>
<keyword evidence="2 6" id="KW-0812">Transmembrane</keyword>
<comment type="caution">
    <text evidence="8">The sequence shown here is derived from an EMBL/GenBank/DDBJ whole genome shotgun (WGS) entry which is preliminary data.</text>
</comment>
<evidence type="ECO:0000259" key="7">
    <source>
        <dbReference type="PROSITE" id="PS50845"/>
    </source>
</evidence>
<evidence type="ECO:0000256" key="5">
    <source>
        <dbReference type="ARBA" id="ARBA00023136"/>
    </source>
</evidence>
<feature type="transmembrane region" description="Helical" evidence="6">
    <location>
        <begin position="62"/>
        <end position="79"/>
    </location>
</feature>
<dbReference type="InterPro" id="IPR045064">
    <property type="entry name" value="Reticulon-like"/>
</dbReference>
<dbReference type="GO" id="GO:0005789">
    <property type="term" value="C:endoplasmic reticulum membrane"/>
    <property type="evidence" value="ECO:0007669"/>
    <property type="project" value="UniProtKB-SubCell"/>
</dbReference>
<dbReference type="PANTHER" id="PTHR10994:SF67">
    <property type="entry name" value="RETICULON-LIKE PROTEIN B16"/>
    <property type="match status" value="1"/>
</dbReference>
<name>A0AAP0LTI8_9ROSI</name>
<reference evidence="8 9" key="1">
    <citation type="submission" date="2024-05" db="EMBL/GenBank/DDBJ databases">
        <title>Haplotype-resolved chromosome-level genome assembly of Huyou (Citrus changshanensis).</title>
        <authorList>
            <person name="Miao C."/>
            <person name="Chen W."/>
            <person name="Wu Y."/>
            <person name="Wang L."/>
            <person name="Zhao S."/>
            <person name="Grierson D."/>
            <person name="Xu C."/>
            <person name="Chen K."/>
        </authorList>
    </citation>
    <scope>NUCLEOTIDE SEQUENCE [LARGE SCALE GENOMIC DNA]</scope>
    <source>
        <strain evidence="8">01-14</strain>
        <tissue evidence="8">Leaf</tissue>
    </source>
</reference>
<keyword evidence="9" id="KW-1185">Reference proteome</keyword>
<evidence type="ECO:0000256" key="6">
    <source>
        <dbReference type="RuleBase" id="RU363132"/>
    </source>
</evidence>
<gene>
    <name evidence="8" type="ORF">WN944_018152</name>
</gene>
<sequence>MDNSADSCDIVDRDGDAAATSSSTTSAPAAGAGGFKLLNRHGTVHQFMGGGRTADVLLWKRRRVSFGVIVVATVAWLIFERSGLPFLSVCSDVLLLLIVLMFFRANFAAFRNNRQLESLPELEVSEEMVNNAAASFRVKINYLLLMAHDITVGKDFRLFFQVGVTLFGLKNLLSVLVVLELGTLVVAYLWLLSAIGSYFSFFTLAYIGTLLSITVPALYSRFEARVDRYCGMIHKSISQHYKVVDENVISRIPRNLSKDKVS</sequence>
<feature type="transmembrane region" description="Helical" evidence="6">
    <location>
        <begin position="198"/>
        <end position="219"/>
    </location>
</feature>
<feature type="domain" description="Reticulon" evidence="7">
    <location>
        <begin position="53"/>
        <end position="262"/>
    </location>
</feature>
<keyword evidence="3 6" id="KW-0256">Endoplasmic reticulum</keyword>
<dbReference type="EMBL" id="JBCGBO010000007">
    <property type="protein sequence ID" value="KAK9186763.1"/>
    <property type="molecule type" value="Genomic_DNA"/>
</dbReference>
<feature type="transmembrane region" description="Helical" evidence="6">
    <location>
        <begin position="172"/>
        <end position="192"/>
    </location>
</feature>
<feature type="transmembrane region" description="Helical" evidence="6">
    <location>
        <begin position="85"/>
        <end position="105"/>
    </location>
</feature>
<comment type="subcellular location">
    <subcellularLocation>
        <location evidence="1 6">Endoplasmic reticulum membrane</location>
        <topology evidence="1 6">Multi-pass membrane protein</topology>
    </subcellularLocation>
</comment>
<evidence type="ECO:0000256" key="3">
    <source>
        <dbReference type="ARBA" id="ARBA00022824"/>
    </source>
</evidence>
<organism evidence="8 9">
    <name type="scientific">Citrus x changshan-huyou</name>
    <dbReference type="NCBI Taxonomy" id="2935761"/>
    <lineage>
        <taxon>Eukaryota</taxon>
        <taxon>Viridiplantae</taxon>
        <taxon>Streptophyta</taxon>
        <taxon>Embryophyta</taxon>
        <taxon>Tracheophyta</taxon>
        <taxon>Spermatophyta</taxon>
        <taxon>Magnoliopsida</taxon>
        <taxon>eudicotyledons</taxon>
        <taxon>Gunneridae</taxon>
        <taxon>Pentapetalae</taxon>
        <taxon>rosids</taxon>
        <taxon>malvids</taxon>
        <taxon>Sapindales</taxon>
        <taxon>Rutaceae</taxon>
        <taxon>Aurantioideae</taxon>
        <taxon>Citrus</taxon>
    </lineage>
</organism>
<dbReference type="GO" id="GO:0009617">
    <property type="term" value="P:response to bacterium"/>
    <property type="evidence" value="ECO:0007669"/>
    <property type="project" value="InterPro"/>
</dbReference>